<sequence length="182" mass="20076">MEAKSDGVDSLKAKERSGKDTLCHQIEAIQTSYVNADGTFIPENDNCVVDGFLAASGSNHRDCESFISNVKKCILINHSSTLLDIGYKIIAILDIRPHLVNLVELCSLSGVLYNYGYIIGYSIDDLEGIKGAFLFWNICDVKIGLHVDIPWDPGGQSFRHVFMSNTLLGLHPGTREKKLGPY</sequence>
<name>A0A1E5WLY2_9POAL</name>
<keyword evidence="2" id="KW-1185">Reference proteome</keyword>
<accession>A0A1E5WLY2</accession>
<dbReference type="EMBL" id="LWDX02002018">
    <property type="protein sequence ID" value="OEL38363.1"/>
    <property type="molecule type" value="Genomic_DNA"/>
</dbReference>
<organism evidence="1 2">
    <name type="scientific">Dichanthelium oligosanthes</name>
    <dbReference type="NCBI Taxonomy" id="888268"/>
    <lineage>
        <taxon>Eukaryota</taxon>
        <taxon>Viridiplantae</taxon>
        <taxon>Streptophyta</taxon>
        <taxon>Embryophyta</taxon>
        <taxon>Tracheophyta</taxon>
        <taxon>Spermatophyta</taxon>
        <taxon>Magnoliopsida</taxon>
        <taxon>Liliopsida</taxon>
        <taxon>Poales</taxon>
        <taxon>Poaceae</taxon>
        <taxon>PACMAD clade</taxon>
        <taxon>Panicoideae</taxon>
        <taxon>Panicodae</taxon>
        <taxon>Paniceae</taxon>
        <taxon>Dichantheliinae</taxon>
        <taxon>Dichanthelium</taxon>
    </lineage>
</organism>
<proteinExistence type="predicted"/>
<comment type="caution">
    <text evidence="1">The sequence shown here is derived from an EMBL/GenBank/DDBJ whole genome shotgun (WGS) entry which is preliminary data.</text>
</comment>
<dbReference type="AlphaFoldDB" id="A0A1E5WLY2"/>
<protein>
    <submittedName>
        <fullName evidence="1">Uncharacterized protein</fullName>
    </submittedName>
</protein>
<dbReference type="OrthoDB" id="657723at2759"/>
<dbReference type="Proteomes" id="UP000095767">
    <property type="component" value="Unassembled WGS sequence"/>
</dbReference>
<evidence type="ECO:0000313" key="1">
    <source>
        <dbReference type="EMBL" id="OEL38363.1"/>
    </source>
</evidence>
<reference evidence="1 2" key="1">
    <citation type="submission" date="2016-09" db="EMBL/GenBank/DDBJ databases">
        <title>The draft genome of Dichanthelium oligosanthes: A C3 panicoid grass species.</title>
        <authorList>
            <person name="Studer A.J."/>
            <person name="Schnable J.C."/>
            <person name="Brutnell T.P."/>
        </authorList>
    </citation>
    <scope>NUCLEOTIDE SEQUENCE [LARGE SCALE GENOMIC DNA]</scope>
    <source>
        <strain evidence="2">cv. Kellogg 1175</strain>
        <tissue evidence="1">Leaf</tissue>
    </source>
</reference>
<evidence type="ECO:0000313" key="2">
    <source>
        <dbReference type="Proteomes" id="UP000095767"/>
    </source>
</evidence>
<gene>
    <name evidence="1" type="ORF">BAE44_0000618</name>
</gene>